<evidence type="ECO:0000256" key="13">
    <source>
        <dbReference type="ARBA" id="ARBA00034105"/>
    </source>
</evidence>
<evidence type="ECO:0000256" key="17">
    <source>
        <dbReference type="SAM" id="MobiDB-lite"/>
    </source>
</evidence>
<dbReference type="GeneTree" id="ENSGT00940000156479"/>
<keyword evidence="8" id="KW-0770">Synapse</keyword>
<evidence type="ECO:0000256" key="5">
    <source>
        <dbReference type="ARBA" id="ARBA00022490"/>
    </source>
</evidence>
<dbReference type="Ensembl" id="ENSPFOT00000007302.1">
    <property type="protein sequence ID" value="ENSPFOP00000007290.1"/>
    <property type="gene ID" value="ENSPFOG00000007188.1"/>
</dbReference>
<evidence type="ECO:0000256" key="8">
    <source>
        <dbReference type="ARBA" id="ARBA00023018"/>
    </source>
</evidence>
<evidence type="ECO:0000256" key="14">
    <source>
        <dbReference type="ARBA" id="ARBA00037798"/>
    </source>
</evidence>
<dbReference type="AlphaFoldDB" id="A0A087XND7"/>
<keyword evidence="5" id="KW-0963">Cytoplasm</keyword>
<feature type="compositionally biased region" description="Polar residues" evidence="17">
    <location>
        <begin position="294"/>
        <end position="308"/>
    </location>
</feature>
<dbReference type="GO" id="GO:1904115">
    <property type="term" value="C:axon cytoplasm"/>
    <property type="evidence" value="ECO:0007669"/>
    <property type="project" value="GOC"/>
</dbReference>
<dbReference type="EMBL" id="AYCK01019926">
    <property type="status" value="NOT_ANNOTATED_CDS"/>
    <property type="molecule type" value="Genomic_DNA"/>
</dbReference>
<comment type="similarity">
    <text evidence="4">Belongs to the dysbindin family.</text>
</comment>
<dbReference type="InterPro" id="IPR007531">
    <property type="entry name" value="Dysbindin"/>
</dbReference>
<evidence type="ECO:0000256" key="1">
    <source>
        <dbReference type="ARBA" id="ARBA00004123"/>
    </source>
</evidence>
<dbReference type="STRING" id="48698.ENSPFOP00000007290"/>
<dbReference type="OMA" id="KSWFLLH"/>
<dbReference type="Proteomes" id="UP000028760">
    <property type="component" value="Unassembled WGS sequence"/>
</dbReference>
<feature type="coiled-coil region" evidence="16">
    <location>
        <begin position="111"/>
        <end position="181"/>
    </location>
</feature>
<protein>
    <submittedName>
        <fullName evidence="18">Dystrobrevin binding protein 1</fullName>
    </submittedName>
</protein>
<keyword evidence="9 16" id="KW-0175">Coiled coil</keyword>
<feature type="region of interest" description="Disordered" evidence="17">
    <location>
        <begin position="294"/>
        <end position="360"/>
    </location>
</feature>
<evidence type="ECO:0000256" key="2">
    <source>
        <dbReference type="ARBA" id="ARBA00004125"/>
    </source>
</evidence>
<keyword evidence="7" id="KW-0256">Endoplasmic reticulum</keyword>
<evidence type="ECO:0000313" key="19">
    <source>
        <dbReference type="Proteomes" id="UP000028760"/>
    </source>
</evidence>
<dbReference type="GO" id="GO:0030672">
    <property type="term" value="C:synaptic vesicle membrane"/>
    <property type="evidence" value="ECO:0007669"/>
    <property type="project" value="UniProtKB-SubCell"/>
</dbReference>
<comment type="subcellular location">
    <subcellularLocation>
        <location evidence="15">Cytoplasmic vesicle</location>
        <location evidence="15">Secretory vesicle</location>
        <location evidence="15">Synaptic vesicle membrane</location>
        <topology evidence="15">Peripheral membrane protein</topology>
        <orientation evidence="15">Cytoplasmic side</orientation>
    </subcellularLocation>
    <subcellularLocation>
        <location evidence="3">Endoplasmic reticulum</location>
    </subcellularLocation>
    <subcellularLocation>
        <location evidence="2">Endosome membrane</location>
        <topology evidence="2">Peripheral membrane protein</topology>
        <orientation evidence="2">Cytoplasmic side</orientation>
    </subcellularLocation>
    <subcellularLocation>
        <location evidence="14">Melanosome membrane</location>
        <topology evidence="14">Peripheral membrane protein</topology>
        <orientation evidence="14">Cytoplasmic side</orientation>
    </subcellularLocation>
    <subcellularLocation>
        <location evidence="1">Nucleus</location>
    </subcellularLocation>
    <subcellularLocation>
        <location evidence="13">Postsynaptic density</location>
    </subcellularLocation>
</comment>
<dbReference type="GO" id="GO:0060155">
    <property type="term" value="P:platelet dense granule organization"/>
    <property type="evidence" value="ECO:0007669"/>
    <property type="project" value="TreeGrafter"/>
</dbReference>
<name>A0A087XND7_POEFO</name>
<evidence type="ECO:0000256" key="12">
    <source>
        <dbReference type="ARBA" id="ARBA00023329"/>
    </source>
</evidence>
<dbReference type="PANTHER" id="PTHR16294">
    <property type="entry name" value="DYSTROBREVIN BINDING PROTEIN 1 DYSBINDIN"/>
    <property type="match status" value="1"/>
</dbReference>
<dbReference type="GO" id="GO:0048490">
    <property type="term" value="P:anterograde synaptic vesicle transport"/>
    <property type="evidence" value="ECO:0007669"/>
    <property type="project" value="TreeGrafter"/>
</dbReference>
<dbReference type="GO" id="GO:0031083">
    <property type="term" value="C:BLOC-1 complex"/>
    <property type="evidence" value="ECO:0007669"/>
    <property type="project" value="TreeGrafter"/>
</dbReference>
<evidence type="ECO:0000256" key="9">
    <source>
        <dbReference type="ARBA" id="ARBA00023054"/>
    </source>
</evidence>
<dbReference type="PANTHER" id="PTHR16294:SF5">
    <property type="entry name" value="DYSBINDIN"/>
    <property type="match status" value="1"/>
</dbReference>
<sequence>MFENFRERLHMVQQDFSTSFKTLGDMSKETKIKRKSRLEEGFPFLGAGLDILNRFEKSWFLLHKRTKACTQIAESVDGDIVMLSAHWERRKAALTHLQEQLQSLPDFITELDAITANIAQLEGEFAEMESRLLHLETLCCQCEQQTVKNHHMSQLEDYKKKKRKEADLLEAELKCEHAQRVAEMELVMQQKLRERQKVYEEAFNEDVEKYLSTGCLQGKESAGVDVAVLDQMTFINLSDLEALDDFLNSTGEDSSCGSSLTSGLFKFENLKEFLSLYSVLYNIRCPDLNSSSLESLNQVPPINSSQSDRAAEWQQEEPLVQSDEEDVQADMSLAAVQDVGTVWDSDESDGADPLMEKPQN</sequence>
<evidence type="ECO:0000256" key="4">
    <source>
        <dbReference type="ARBA" id="ARBA00008686"/>
    </source>
</evidence>
<organism evidence="18 19">
    <name type="scientific">Poecilia formosa</name>
    <name type="common">Amazon molly</name>
    <name type="synonym">Limia formosa</name>
    <dbReference type="NCBI Taxonomy" id="48698"/>
    <lineage>
        <taxon>Eukaryota</taxon>
        <taxon>Metazoa</taxon>
        <taxon>Chordata</taxon>
        <taxon>Craniata</taxon>
        <taxon>Vertebrata</taxon>
        <taxon>Euteleostomi</taxon>
        <taxon>Actinopterygii</taxon>
        <taxon>Neopterygii</taxon>
        <taxon>Teleostei</taxon>
        <taxon>Neoteleostei</taxon>
        <taxon>Acanthomorphata</taxon>
        <taxon>Ovalentaria</taxon>
        <taxon>Atherinomorphae</taxon>
        <taxon>Cyprinodontiformes</taxon>
        <taxon>Poeciliidae</taxon>
        <taxon>Poeciliinae</taxon>
        <taxon>Poecilia</taxon>
    </lineage>
</organism>
<dbReference type="GO" id="GO:2000300">
    <property type="term" value="P:regulation of synaptic vesicle exocytosis"/>
    <property type="evidence" value="ECO:0007669"/>
    <property type="project" value="TreeGrafter"/>
</dbReference>
<dbReference type="Pfam" id="PF04440">
    <property type="entry name" value="Dysbindin"/>
    <property type="match status" value="1"/>
</dbReference>
<keyword evidence="19" id="KW-1185">Reference proteome</keyword>
<evidence type="ECO:0000256" key="3">
    <source>
        <dbReference type="ARBA" id="ARBA00004240"/>
    </source>
</evidence>
<dbReference type="GO" id="GO:0033162">
    <property type="term" value="C:melanosome membrane"/>
    <property type="evidence" value="ECO:0007669"/>
    <property type="project" value="UniProtKB-SubCell"/>
</dbReference>
<accession>A0A087XND7</accession>
<reference evidence="18" key="2">
    <citation type="submission" date="2025-08" db="UniProtKB">
        <authorList>
            <consortium name="Ensembl"/>
        </authorList>
    </citation>
    <scope>IDENTIFICATION</scope>
</reference>
<proteinExistence type="inferred from homology"/>
<dbReference type="GO" id="GO:0005886">
    <property type="term" value="C:plasma membrane"/>
    <property type="evidence" value="ECO:0007669"/>
    <property type="project" value="TreeGrafter"/>
</dbReference>
<reference evidence="19" key="1">
    <citation type="submission" date="2013-10" db="EMBL/GenBank/DDBJ databases">
        <authorList>
            <person name="Schartl M."/>
            <person name="Warren W."/>
        </authorList>
    </citation>
    <scope>NUCLEOTIDE SEQUENCE [LARGE SCALE GENOMIC DNA]</scope>
    <source>
        <strain evidence="19">female</strain>
    </source>
</reference>
<dbReference type="GO" id="GO:0010008">
    <property type="term" value="C:endosome membrane"/>
    <property type="evidence" value="ECO:0007669"/>
    <property type="project" value="UniProtKB-SubCell"/>
</dbReference>
<evidence type="ECO:0000256" key="6">
    <source>
        <dbReference type="ARBA" id="ARBA00022753"/>
    </source>
</evidence>
<dbReference type="GO" id="GO:0031175">
    <property type="term" value="P:neuron projection development"/>
    <property type="evidence" value="ECO:0007669"/>
    <property type="project" value="TreeGrafter"/>
</dbReference>
<evidence type="ECO:0000313" key="18">
    <source>
        <dbReference type="Ensembl" id="ENSPFOP00000007290.1"/>
    </source>
</evidence>
<keyword evidence="12" id="KW-0968">Cytoplasmic vesicle</keyword>
<keyword evidence="10" id="KW-0472">Membrane</keyword>
<dbReference type="EMBL" id="AYCK01019925">
    <property type="status" value="NOT_ANNOTATED_CDS"/>
    <property type="molecule type" value="Genomic_DNA"/>
</dbReference>
<dbReference type="GO" id="GO:0005783">
    <property type="term" value="C:endoplasmic reticulum"/>
    <property type="evidence" value="ECO:0007669"/>
    <property type="project" value="UniProtKB-SubCell"/>
</dbReference>
<dbReference type="eggNOG" id="ENOG502QRS9">
    <property type="taxonomic scope" value="Eukaryota"/>
</dbReference>
<evidence type="ECO:0000256" key="10">
    <source>
        <dbReference type="ARBA" id="ARBA00023136"/>
    </source>
</evidence>
<keyword evidence="11" id="KW-0539">Nucleus</keyword>
<dbReference type="GO" id="GO:0005634">
    <property type="term" value="C:nucleus"/>
    <property type="evidence" value="ECO:0007669"/>
    <property type="project" value="UniProtKB-SubCell"/>
</dbReference>
<evidence type="ECO:0000256" key="11">
    <source>
        <dbReference type="ARBA" id="ARBA00023242"/>
    </source>
</evidence>
<keyword evidence="6" id="KW-0967">Endosome</keyword>
<dbReference type="GO" id="GO:0014069">
    <property type="term" value="C:postsynaptic density"/>
    <property type="evidence" value="ECO:0007669"/>
    <property type="project" value="UniProtKB-SubCell"/>
</dbReference>
<reference evidence="18" key="3">
    <citation type="submission" date="2025-09" db="UniProtKB">
        <authorList>
            <consortium name="Ensembl"/>
        </authorList>
    </citation>
    <scope>IDENTIFICATION</scope>
</reference>
<evidence type="ECO:0000256" key="16">
    <source>
        <dbReference type="SAM" id="Coils"/>
    </source>
</evidence>
<evidence type="ECO:0000256" key="7">
    <source>
        <dbReference type="ARBA" id="ARBA00022824"/>
    </source>
</evidence>
<evidence type="ECO:0000256" key="15">
    <source>
        <dbReference type="ARBA" id="ARBA00037838"/>
    </source>
</evidence>